<dbReference type="Proteomes" id="UP000198857">
    <property type="component" value="Unassembled WGS sequence"/>
</dbReference>
<feature type="transmembrane region" description="Helical" evidence="1">
    <location>
        <begin position="36"/>
        <end position="60"/>
    </location>
</feature>
<dbReference type="STRING" id="1523247.SAMN05660464_3649"/>
<gene>
    <name evidence="2" type="ORF">SAMN05660464_3649</name>
</gene>
<proteinExistence type="predicted"/>
<organism evidence="2 3">
    <name type="scientific">Geodermatophilus dictyosporus</name>
    <dbReference type="NCBI Taxonomy" id="1523247"/>
    <lineage>
        <taxon>Bacteria</taxon>
        <taxon>Bacillati</taxon>
        <taxon>Actinomycetota</taxon>
        <taxon>Actinomycetes</taxon>
        <taxon>Geodermatophilales</taxon>
        <taxon>Geodermatophilaceae</taxon>
        <taxon>Geodermatophilus</taxon>
    </lineage>
</organism>
<evidence type="ECO:0000256" key="1">
    <source>
        <dbReference type="SAM" id="Phobius"/>
    </source>
</evidence>
<dbReference type="OrthoDB" id="5197459at2"/>
<keyword evidence="1" id="KW-0472">Membrane</keyword>
<dbReference type="EMBL" id="FOWQ01000006">
    <property type="protein sequence ID" value="SFP60476.1"/>
    <property type="molecule type" value="Genomic_DNA"/>
</dbReference>
<accession>A0A1I5RRC2</accession>
<evidence type="ECO:0000313" key="3">
    <source>
        <dbReference type="Proteomes" id="UP000198857"/>
    </source>
</evidence>
<name>A0A1I5RRC2_9ACTN</name>
<dbReference type="RefSeq" id="WP_091112286.1">
    <property type="nucleotide sequence ID" value="NZ_FOWQ01000006.1"/>
</dbReference>
<keyword evidence="1" id="KW-0812">Transmembrane</keyword>
<dbReference type="AlphaFoldDB" id="A0A1I5RRC2"/>
<keyword evidence="1" id="KW-1133">Transmembrane helix</keyword>
<reference evidence="3" key="1">
    <citation type="submission" date="2016-10" db="EMBL/GenBank/DDBJ databases">
        <authorList>
            <person name="Varghese N."/>
            <person name="Submissions S."/>
        </authorList>
    </citation>
    <scope>NUCLEOTIDE SEQUENCE [LARGE SCALE GENOMIC DNA]</scope>
    <source>
        <strain evidence="3">DSM 44208</strain>
    </source>
</reference>
<protein>
    <submittedName>
        <fullName evidence="2">Uncharacterized protein</fullName>
    </submittedName>
</protein>
<keyword evidence="3" id="KW-1185">Reference proteome</keyword>
<evidence type="ECO:0000313" key="2">
    <source>
        <dbReference type="EMBL" id="SFP60476.1"/>
    </source>
</evidence>
<sequence length="61" mass="7064">MDTRPTSEQERTDTFRRAQLSQLERQTELLTSIHRWVTLGFGFVLLALLLVIYLVFVIAIG</sequence>